<dbReference type="InterPro" id="IPR050148">
    <property type="entry name" value="Terpene_synthase-like"/>
</dbReference>
<name>A0A022QI37_ERYGU</name>
<dbReference type="InterPro" id="IPR008949">
    <property type="entry name" value="Isoprenoid_synthase_dom_sf"/>
</dbReference>
<evidence type="ECO:0000259" key="6">
    <source>
        <dbReference type="Pfam" id="PF03936"/>
    </source>
</evidence>
<protein>
    <recommendedName>
        <fullName evidence="6">Terpene synthase metal-binding domain-containing protein</fullName>
    </recommendedName>
</protein>
<accession>A0A022QI37</accession>
<keyword evidence="8" id="KW-1185">Reference proteome</keyword>
<evidence type="ECO:0000313" key="7">
    <source>
        <dbReference type="EMBL" id="EYU26170.1"/>
    </source>
</evidence>
<evidence type="ECO:0000256" key="5">
    <source>
        <dbReference type="ARBA" id="ARBA00023239"/>
    </source>
</evidence>
<dbReference type="SFLD" id="SFLDG01019">
    <property type="entry name" value="Terpene_Cyclase_Like_1_C_Termi"/>
    <property type="match status" value="1"/>
</dbReference>
<dbReference type="GO" id="GO:0000287">
    <property type="term" value="F:magnesium ion binding"/>
    <property type="evidence" value="ECO:0007669"/>
    <property type="project" value="InterPro"/>
</dbReference>
<feature type="non-terminal residue" evidence="7">
    <location>
        <position position="1"/>
    </location>
</feature>
<evidence type="ECO:0000313" key="8">
    <source>
        <dbReference type="Proteomes" id="UP000030748"/>
    </source>
</evidence>
<dbReference type="EMBL" id="KI631751">
    <property type="protein sequence ID" value="EYU26170.1"/>
    <property type="molecule type" value="Genomic_DNA"/>
</dbReference>
<dbReference type="SFLD" id="SFLDS00005">
    <property type="entry name" value="Isoprenoid_Synthase_Type_I"/>
    <property type="match status" value="1"/>
</dbReference>
<dbReference type="PANTHER" id="PTHR31225:SF221">
    <property type="entry name" value="(-)-GERMACRENE D SYNTHASE"/>
    <property type="match status" value="1"/>
</dbReference>
<dbReference type="GO" id="GO:0046246">
    <property type="term" value="P:terpene biosynthetic process"/>
    <property type="evidence" value="ECO:0000318"/>
    <property type="project" value="GO_Central"/>
</dbReference>
<dbReference type="SUPFAM" id="SSF48239">
    <property type="entry name" value="Terpenoid cyclases/Protein prenyltransferases"/>
    <property type="match status" value="1"/>
</dbReference>
<keyword evidence="5" id="KW-0456">Lyase</keyword>
<organism evidence="7 8">
    <name type="scientific">Erythranthe guttata</name>
    <name type="common">Yellow monkey flower</name>
    <name type="synonym">Mimulus guttatus</name>
    <dbReference type="NCBI Taxonomy" id="4155"/>
    <lineage>
        <taxon>Eukaryota</taxon>
        <taxon>Viridiplantae</taxon>
        <taxon>Streptophyta</taxon>
        <taxon>Embryophyta</taxon>
        <taxon>Tracheophyta</taxon>
        <taxon>Spermatophyta</taxon>
        <taxon>Magnoliopsida</taxon>
        <taxon>eudicotyledons</taxon>
        <taxon>Gunneridae</taxon>
        <taxon>Pentapetalae</taxon>
        <taxon>asterids</taxon>
        <taxon>lamiids</taxon>
        <taxon>Lamiales</taxon>
        <taxon>Phrymaceae</taxon>
        <taxon>Erythranthe</taxon>
    </lineage>
</organism>
<reference evidence="7 8" key="1">
    <citation type="journal article" date="2013" name="Proc. Natl. Acad. Sci. U.S.A.">
        <title>Fine-scale variation in meiotic recombination in Mimulus inferred from population shotgun sequencing.</title>
        <authorList>
            <person name="Hellsten U."/>
            <person name="Wright K.M."/>
            <person name="Jenkins J."/>
            <person name="Shu S."/>
            <person name="Yuan Y."/>
            <person name="Wessler S.R."/>
            <person name="Schmutz J."/>
            <person name="Willis J.H."/>
            <person name="Rokhsar D.S."/>
        </authorList>
    </citation>
    <scope>NUCLEOTIDE SEQUENCE [LARGE SCALE GENOMIC DNA]</scope>
    <source>
        <strain evidence="8">cv. DUN x IM62</strain>
    </source>
</reference>
<dbReference type="InterPro" id="IPR044814">
    <property type="entry name" value="Terpene_cyclase_plant_C1"/>
</dbReference>
<dbReference type="GO" id="GO:0010333">
    <property type="term" value="F:terpene synthase activity"/>
    <property type="evidence" value="ECO:0000318"/>
    <property type="project" value="GO_Central"/>
</dbReference>
<dbReference type="PANTHER" id="PTHR31225">
    <property type="entry name" value="OS04G0344100 PROTEIN-RELATED"/>
    <property type="match status" value="1"/>
</dbReference>
<dbReference type="eggNOG" id="ENOG502QUCN">
    <property type="taxonomic scope" value="Eukaryota"/>
</dbReference>
<dbReference type="Gene3D" id="1.50.10.130">
    <property type="entry name" value="Terpene synthase, N-terminal domain"/>
    <property type="match status" value="1"/>
</dbReference>
<dbReference type="Proteomes" id="UP000030748">
    <property type="component" value="Unassembled WGS sequence"/>
</dbReference>
<evidence type="ECO:0000256" key="4">
    <source>
        <dbReference type="ARBA" id="ARBA00022723"/>
    </source>
</evidence>
<feature type="domain" description="Terpene synthase metal-binding" evidence="6">
    <location>
        <begin position="103"/>
        <end position="339"/>
    </location>
</feature>
<sequence>RAAHLGIDGEDILDKAISFCSSLLELHLVDQKNNYNYLAKQVSEALNIPIRKSAIRLGARKFISIYQENESHNKTLLNFAKSDFNIVQKIHQKELSDLTRWWKDLDFANKLPFARDRMVECYFWIVTVYFEPKHHIARRILTKVIALTSIIDDIYDVHGTLDELQLFTDFIQSWDDNALEQLPQYMRICCTALFDVYLQIEVEMRKTDTLYRVHYAKEEMKKLVRAYLEEAKCQTGSKYTPTMEEYMKVSLVSGAYMMLSTTSIVGMGNQVTKEDFDWITSQPLIVRASSVICRLRDDMVGHGFEEKLTAVECYRNENGGSKAEAFAEFEKQVQKAWKDINKECIGSTASSFPILSCVLNLARLINLLYSDEDGYTNSNAKTKEIIQSVLVEPVTI</sequence>
<evidence type="ECO:0000256" key="1">
    <source>
        <dbReference type="ARBA" id="ARBA00001946"/>
    </source>
</evidence>
<comment type="similarity">
    <text evidence="3">Belongs to the terpene synthase family.</text>
</comment>
<dbReference type="Pfam" id="PF03936">
    <property type="entry name" value="Terpene_synth_C"/>
    <property type="match status" value="1"/>
</dbReference>
<proteinExistence type="inferred from homology"/>
<dbReference type="AlphaFoldDB" id="A0A022QI37"/>
<evidence type="ECO:0000256" key="2">
    <source>
        <dbReference type="ARBA" id="ARBA00004721"/>
    </source>
</evidence>
<dbReference type="InterPro" id="IPR005630">
    <property type="entry name" value="Terpene_synthase_metal-bd"/>
</dbReference>
<evidence type="ECO:0000256" key="3">
    <source>
        <dbReference type="ARBA" id="ARBA00006333"/>
    </source>
</evidence>
<dbReference type="InterPro" id="IPR036965">
    <property type="entry name" value="Terpene_synth_N_sf"/>
</dbReference>
<comment type="pathway">
    <text evidence="2">Secondary metabolite biosynthesis; terpenoid biosynthesis.</text>
</comment>
<dbReference type="SUPFAM" id="SSF48576">
    <property type="entry name" value="Terpenoid synthases"/>
    <property type="match status" value="1"/>
</dbReference>
<comment type="cofactor">
    <cofactor evidence="1">
        <name>Mg(2+)</name>
        <dbReference type="ChEBI" id="CHEBI:18420"/>
    </cofactor>
</comment>
<dbReference type="GO" id="GO:0016102">
    <property type="term" value="P:diterpenoid biosynthetic process"/>
    <property type="evidence" value="ECO:0007669"/>
    <property type="project" value="InterPro"/>
</dbReference>
<dbReference type="STRING" id="4155.A0A022QI37"/>
<dbReference type="FunFam" id="1.10.600.10:FF:000007">
    <property type="entry name" value="Isoprene synthase, chloroplastic"/>
    <property type="match status" value="1"/>
</dbReference>
<dbReference type="CDD" id="cd00684">
    <property type="entry name" value="Terpene_cyclase_plant_C1"/>
    <property type="match status" value="1"/>
</dbReference>
<dbReference type="InterPro" id="IPR008930">
    <property type="entry name" value="Terpenoid_cyclase/PrenylTrfase"/>
</dbReference>
<dbReference type="InterPro" id="IPR034741">
    <property type="entry name" value="Terpene_cyclase-like_1_C"/>
</dbReference>
<keyword evidence="4" id="KW-0479">Metal-binding</keyword>
<gene>
    <name evidence="7" type="ORF">MIMGU_mgv1a0255741mg</name>
</gene>
<dbReference type="Gene3D" id="1.10.600.10">
    <property type="entry name" value="Farnesyl Diphosphate Synthase"/>
    <property type="match status" value="1"/>
</dbReference>